<feature type="compositionally biased region" description="Pro residues" evidence="8">
    <location>
        <begin position="1"/>
        <end position="15"/>
    </location>
</feature>
<organism evidence="14 15">
    <name type="scientific">Pigmentiphaga humi</name>
    <dbReference type="NCBI Taxonomy" id="2478468"/>
    <lineage>
        <taxon>Bacteria</taxon>
        <taxon>Pseudomonadati</taxon>
        <taxon>Pseudomonadota</taxon>
        <taxon>Betaproteobacteria</taxon>
        <taxon>Burkholderiales</taxon>
        <taxon>Alcaligenaceae</taxon>
        <taxon>Pigmentiphaga</taxon>
    </lineage>
</organism>
<dbReference type="EMBL" id="UWPJ01000020">
    <property type="protein sequence ID" value="VCU70543.1"/>
    <property type="molecule type" value="Genomic_DNA"/>
</dbReference>
<evidence type="ECO:0000256" key="2">
    <source>
        <dbReference type="ARBA" id="ARBA00009477"/>
    </source>
</evidence>
<accession>A0A3P4B2N6</accession>
<evidence type="ECO:0000313" key="14">
    <source>
        <dbReference type="EMBL" id="VCU70543.1"/>
    </source>
</evidence>
<dbReference type="InterPro" id="IPR058624">
    <property type="entry name" value="MdtA-like_HH"/>
</dbReference>
<evidence type="ECO:0000313" key="15">
    <source>
        <dbReference type="Proteomes" id="UP000277294"/>
    </source>
</evidence>
<dbReference type="GO" id="GO:0030313">
    <property type="term" value="C:cell envelope"/>
    <property type="evidence" value="ECO:0007669"/>
    <property type="project" value="UniProtKB-SubCell"/>
</dbReference>
<feature type="domain" description="Multidrug resistance protein MdtA-like beta-barrel" evidence="12">
    <location>
        <begin position="290"/>
        <end position="372"/>
    </location>
</feature>
<feature type="compositionally biased region" description="Basic residues" evidence="8">
    <location>
        <begin position="473"/>
        <end position="482"/>
    </location>
</feature>
<keyword evidence="5" id="KW-0997">Cell inner membrane</keyword>
<evidence type="ECO:0000256" key="5">
    <source>
        <dbReference type="ARBA" id="ARBA00022519"/>
    </source>
</evidence>
<dbReference type="Proteomes" id="UP000277294">
    <property type="component" value="Unassembled WGS sequence"/>
</dbReference>
<feature type="transmembrane region" description="Helical" evidence="9">
    <location>
        <begin position="72"/>
        <end position="90"/>
    </location>
</feature>
<keyword evidence="3" id="KW-0813">Transport</keyword>
<feature type="domain" description="Multidrug resistance protein MdtA-like alpha-helical hairpin" evidence="10">
    <location>
        <begin position="184"/>
        <end position="253"/>
    </location>
</feature>
<feature type="region of interest" description="Disordered" evidence="8">
    <location>
        <begin position="1"/>
        <end position="67"/>
    </location>
</feature>
<keyword evidence="15" id="KW-1185">Reference proteome</keyword>
<dbReference type="InterPro" id="IPR058625">
    <property type="entry name" value="MdtA-like_BSH"/>
</dbReference>
<comment type="similarity">
    <text evidence="2">Belongs to the membrane fusion protein (MFP) (TC 8.A.1) family.</text>
</comment>
<evidence type="ECO:0000256" key="9">
    <source>
        <dbReference type="SAM" id="Phobius"/>
    </source>
</evidence>
<keyword evidence="7" id="KW-0175">Coiled coil</keyword>
<evidence type="ECO:0000259" key="11">
    <source>
        <dbReference type="Pfam" id="PF25917"/>
    </source>
</evidence>
<sequence>MADIPPQPDRAPAPQPGKNEGPHATPSAALPPEGAPFALGRPGGKNEGPHAAPSAALPPEGATRSRGKRPRWPWLLVLIAVLAGAGYWWWHAHQREAAVQAPGPGPGGPGAFMQAPTPVRVVEARSEDMKVFIKSLGTVTSYNTVTVRSKVNGELQKVFFQEGQLVKAGDLLVQIDPRAYQVALAQAEGTLEQNRAQLDNARRDLERYKTLYEQDSIARQQVDTQTALVRQYEGTIKTNQAAVDNAKLQLDYTRVTAPIAGRLGLRQVDQGNLVTSSDATGLVIITQTQPISILFTIAEGDLPDVLAQLRAGKTLAVQAYDRADIRHIADGVLATLDNQIDTATGTVKLKARFENKDESLFPNQFVNVRLHVRTQTGATVIPAGAVQRGTPGTFVYVAKEDNTVGLRVLKLGQVDGERVAVLEGLKPGERVVVEGVDRLRDGAQVQVVSGTQPAAAATVPPQQRGPGTPGQGQRRRPGREAQ</sequence>
<evidence type="ECO:0000256" key="1">
    <source>
        <dbReference type="ARBA" id="ARBA00004236"/>
    </source>
</evidence>
<keyword evidence="6 9" id="KW-0472">Membrane</keyword>
<dbReference type="Gene3D" id="2.40.30.170">
    <property type="match status" value="1"/>
</dbReference>
<protein>
    <submittedName>
        <fullName evidence="14">Multidrug resistance protein MdtA</fullName>
    </submittedName>
</protein>
<evidence type="ECO:0000259" key="13">
    <source>
        <dbReference type="Pfam" id="PF25967"/>
    </source>
</evidence>
<feature type="compositionally biased region" description="Low complexity" evidence="8">
    <location>
        <begin position="451"/>
        <end position="466"/>
    </location>
</feature>
<dbReference type="NCBIfam" id="NF008589">
    <property type="entry name" value="PRK11556.1"/>
    <property type="match status" value="1"/>
</dbReference>
<dbReference type="PANTHER" id="PTHR30469:SF12">
    <property type="entry name" value="MULTIDRUG RESISTANCE PROTEIN MDTA"/>
    <property type="match status" value="1"/>
</dbReference>
<evidence type="ECO:0000259" key="12">
    <source>
        <dbReference type="Pfam" id="PF25944"/>
    </source>
</evidence>
<feature type="region of interest" description="Disordered" evidence="8">
    <location>
        <begin position="448"/>
        <end position="482"/>
    </location>
</feature>
<evidence type="ECO:0000259" key="10">
    <source>
        <dbReference type="Pfam" id="PF25876"/>
    </source>
</evidence>
<dbReference type="Gene3D" id="1.10.287.470">
    <property type="entry name" value="Helix hairpin bin"/>
    <property type="match status" value="1"/>
</dbReference>
<dbReference type="PANTHER" id="PTHR30469">
    <property type="entry name" value="MULTIDRUG RESISTANCE PROTEIN MDTA"/>
    <property type="match status" value="1"/>
</dbReference>
<dbReference type="FunFam" id="2.40.420.20:FF:000001">
    <property type="entry name" value="Efflux RND transporter periplasmic adaptor subunit"/>
    <property type="match status" value="1"/>
</dbReference>
<dbReference type="InterPro" id="IPR058627">
    <property type="entry name" value="MdtA-like_C"/>
</dbReference>
<dbReference type="InterPro" id="IPR006143">
    <property type="entry name" value="RND_pump_MFP"/>
</dbReference>
<dbReference type="OrthoDB" id="9783047at2"/>
<dbReference type="GO" id="GO:1990281">
    <property type="term" value="C:efflux pump complex"/>
    <property type="evidence" value="ECO:0007669"/>
    <property type="project" value="TreeGrafter"/>
</dbReference>
<feature type="domain" description="Multidrug resistance protein MdtA-like barrel-sandwich hybrid" evidence="11">
    <location>
        <begin position="143"/>
        <end position="286"/>
    </location>
</feature>
<dbReference type="Pfam" id="PF25944">
    <property type="entry name" value="Beta-barrel_RND"/>
    <property type="match status" value="1"/>
</dbReference>
<dbReference type="Gene3D" id="2.40.50.100">
    <property type="match status" value="1"/>
</dbReference>
<comment type="subcellular location">
    <subcellularLocation>
        <location evidence="1">Cell membrane</location>
    </subcellularLocation>
</comment>
<dbReference type="NCBIfam" id="TIGR01730">
    <property type="entry name" value="RND_mfp"/>
    <property type="match status" value="1"/>
</dbReference>
<keyword evidence="9" id="KW-0812">Transmembrane</keyword>
<reference evidence="14 15" key="1">
    <citation type="submission" date="2018-10" db="EMBL/GenBank/DDBJ databases">
        <authorList>
            <person name="Criscuolo A."/>
        </authorList>
    </citation>
    <scope>NUCLEOTIDE SEQUENCE [LARGE SCALE GENOMIC DNA]</scope>
    <source>
        <strain evidence="14">DnA1</strain>
    </source>
</reference>
<proteinExistence type="inferred from homology"/>
<dbReference type="Pfam" id="PF25917">
    <property type="entry name" value="BSH_RND"/>
    <property type="match status" value="1"/>
</dbReference>
<keyword evidence="9" id="KW-1133">Transmembrane helix</keyword>
<evidence type="ECO:0000256" key="6">
    <source>
        <dbReference type="ARBA" id="ARBA00023136"/>
    </source>
</evidence>
<evidence type="ECO:0000256" key="7">
    <source>
        <dbReference type="SAM" id="Coils"/>
    </source>
</evidence>
<dbReference type="Pfam" id="PF25876">
    <property type="entry name" value="HH_MFP_RND"/>
    <property type="match status" value="1"/>
</dbReference>
<dbReference type="Gene3D" id="2.40.420.20">
    <property type="match status" value="1"/>
</dbReference>
<evidence type="ECO:0000256" key="8">
    <source>
        <dbReference type="SAM" id="MobiDB-lite"/>
    </source>
</evidence>
<evidence type="ECO:0000256" key="4">
    <source>
        <dbReference type="ARBA" id="ARBA00022475"/>
    </source>
</evidence>
<name>A0A3P4B2N6_9BURK</name>
<dbReference type="AlphaFoldDB" id="A0A3P4B2N6"/>
<dbReference type="Pfam" id="PF25967">
    <property type="entry name" value="RND-MFP_C"/>
    <property type="match status" value="1"/>
</dbReference>
<keyword evidence="4" id="KW-1003">Cell membrane</keyword>
<dbReference type="SUPFAM" id="SSF111369">
    <property type="entry name" value="HlyD-like secretion proteins"/>
    <property type="match status" value="1"/>
</dbReference>
<evidence type="ECO:0000256" key="3">
    <source>
        <dbReference type="ARBA" id="ARBA00022448"/>
    </source>
</evidence>
<feature type="coiled-coil region" evidence="7">
    <location>
        <begin position="184"/>
        <end position="211"/>
    </location>
</feature>
<gene>
    <name evidence="14" type="primary">mdtA_2</name>
    <name evidence="14" type="ORF">PIGHUM_02615</name>
</gene>
<dbReference type="GO" id="GO:0015562">
    <property type="term" value="F:efflux transmembrane transporter activity"/>
    <property type="evidence" value="ECO:0007669"/>
    <property type="project" value="TreeGrafter"/>
</dbReference>
<dbReference type="InterPro" id="IPR058626">
    <property type="entry name" value="MdtA-like_b-barrel"/>
</dbReference>
<feature type="domain" description="Multidrug resistance protein MdtA-like C-terminal permuted SH3" evidence="13">
    <location>
        <begin position="378"/>
        <end position="438"/>
    </location>
</feature>